<gene>
    <name evidence="3" type="ORF">CFOL_v3_30374</name>
</gene>
<proteinExistence type="predicted"/>
<feature type="region of interest" description="Disordered" evidence="1">
    <location>
        <begin position="654"/>
        <end position="684"/>
    </location>
</feature>
<sequence length="760" mass="84384">MGSSESGAVECEAGSIVWVRRRNGSWWPGKILGPEELPTSHLTSPRSGTPVKLLGREDASVDWYNLEKSKRVKAFRCGEFDDCIERAESAQGAPIKKREKYARREDAIHHALELEKELLRKQGKLGVASELARKKSSSSVNTEFDTFSRSMAGNPKSYQTLKRVDSSHKDEINGSSLFLQKPKDGNQPGWEEDHTDVIPRMRGLQDFGLRAGPLKRKPSSSGALDGYQKLTVEDESQAQSNGGPSTGRTSHENGEEQVGGIFRAKMSKCVHLPTGSGDTSEYKEAPPSQGETSPSQVEDGDSHLEENASEYMEDTESDSSESESDSSETEPYMDEEMTDDSGDALYTDNEPNGRGRFQTLEHGSMSTEESDESALSGYMFPHDSILANEAVSKWQLKGKRNIRNLRKRSLDASEGRGFNGYNFGTYHEEKRTAFGQRALRQSFHRNDDYADSLYETDMIEKDYGNQVVGLDNKGYHYTSRAASGGQNRFNPHMIDWEDRPALRGNWDRRFGDGRHFGSRTRSMLIDVDLKVQRSYQKAPVPIVSLVSRLDGKAIIGHPILIEALADGSSETLLPASGYFVHQVFDHDGNTALPPAWRTARRTSFRVPRPHPSSVVDSDDAANCQSFLGKERKPLLNELDVGSFGNKTILVRKSHPISPQSPMDKKFPRKLPKKANLSTSQKTRTLSSIGIEQNVNAKPIHDIDNCQIDGLIKSESSGPTTVACIPVKLVFSRILEKINRPPSRIASKVVLSNSDSERNPS</sequence>
<dbReference type="InterPro" id="IPR044679">
    <property type="entry name" value="PWWP2-like"/>
</dbReference>
<dbReference type="FunCoup" id="A0A1Q3D3W0">
    <property type="interactions" value="1798"/>
</dbReference>
<feature type="compositionally biased region" description="Polar residues" evidence="1">
    <location>
        <begin position="675"/>
        <end position="684"/>
    </location>
</feature>
<feature type="region of interest" description="Disordered" evidence="1">
    <location>
        <begin position="210"/>
        <end position="374"/>
    </location>
</feature>
<evidence type="ECO:0000259" key="2">
    <source>
        <dbReference type="PROSITE" id="PS50812"/>
    </source>
</evidence>
<name>A0A1Q3D3W0_CEPFO</name>
<evidence type="ECO:0000313" key="4">
    <source>
        <dbReference type="Proteomes" id="UP000187406"/>
    </source>
</evidence>
<keyword evidence="4" id="KW-1185">Reference proteome</keyword>
<feature type="region of interest" description="Disordered" evidence="1">
    <location>
        <begin position="172"/>
        <end position="194"/>
    </location>
</feature>
<accession>A0A1Q3D3W0</accession>
<dbReference type="SUPFAM" id="SSF63748">
    <property type="entry name" value="Tudor/PWWP/MBT"/>
    <property type="match status" value="1"/>
</dbReference>
<reference evidence="4" key="1">
    <citation type="submission" date="2016-04" db="EMBL/GenBank/DDBJ databases">
        <title>Cephalotus genome sequencing.</title>
        <authorList>
            <person name="Fukushima K."/>
            <person name="Hasebe M."/>
            <person name="Fang X."/>
        </authorList>
    </citation>
    <scope>NUCLEOTIDE SEQUENCE [LARGE SCALE GENOMIC DNA]</scope>
    <source>
        <strain evidence="4">cv. St1</strain>
    </source>
</reference>
<dbReference type="InParanoid" id="A0A1Q3D3W0"/>
<dbReference type="AlphaFoldDB" id="A0A1Q3D3W0"/>
<dbReference type="Pfam" id="PF00855">
    <property type="entry name" value="PWWP"/>
    <property type="match status" value="1"/>
</dbReference>
<dbReference type="CDD" id="cd05162">
    <property type="entry name" value="PWWP"/>
    <property type="match status" value="1"/>
</dbReference>
<evidence type="ECO:0000313" key="3">
    <source>
        <dbReference type="EMBL" id="GAV86948.1"/>
    </source>
</evidence>
<dbReference type="PANTHER" id="PTHR33697">
    <property type="entry name" value="T17B22.17 PROTEIN-RELATED"/>
    <property type="match status" value="1"/>
</dbReference>
<protein>
    <recommendedName>
        <fullName evidence="2">PWWP domain-containing protein</fullName>
    </recommendedName>
</protein>
<evidence type="ECO:0000256" key="1">
    <source>
        <dbReference type="SAM" id="MobiDB-lite"/>
    </source>
</evidence>
<comment type="caution">
    <text evidence="3">The sequence shown here is derived from an EMBL/GenBank/DDBJ whole genome shotgun (WGS) entry which is preliminary data.</text>
</comment>
<dbReference type="PROSITE" id="PS50812">
    <property type="entry name" value="PWWP"/>
    <property type="match status" value="1"/>
</dbReference>
<dbReference type="STRING" id="3775.A0A1Q3D3W0"/>
<organism evidence="3 4">
    <name type="scientific">Cephalotus follicularis</name>
    <name type="common">Albany pitcher plant</name>
    <dbReference type="NCBI Taxonomy" id="3775"/>
    <lineage>
        <taxon>Eukaryota</taxon>
        <taxon>Viridiplantae</taxon>
        <taxon>Streptophyta</taxon>
        <taxon>Embryophyta</taxon>
        <taxon>Tracheophyta</taxon>
        <taxon>Spermatophyta</taxon>
        <taxon>Magnoliopsida</taxon>
        <taxon>eudicotyledons</taxon>
        <taxon>Gunneridae</taxon>
        <taxon>Pentapetalae</taxon>
        <taxon>rosids</taxon>
        <taxon>fabids</taxon>
        <taxon>Oxalidales</taxon>
        <taxon>Cephalotaceae</taxon>
        <taxon>Cephalotus</taxon>
    </lineage>
</organism>
<feature type="compositionally biased region" description="Polar residues" evidence="1">
    <location>
        <begin position="237"/>
        <end position="248"/>
    </location>
</feature>
<dbReference type="EMBL" id="BDDD01004104">
    <property type="protein sequence ID" value="GAV86948.1"/>
    <property type="molecule type" value="Genomic_DNA"/>
</dbReference>
<dbReference type="InterPro" id="IPR000313">
    <property type="entry name" value="PWWP_dom"/>
</dbReference>
<dbReference type="Proteomes" id="UP000187406">
    <property type="component" value="Unassembled WGS sequence"/>
</dbReference>
<feature type="compositionally biased region" description="Acidic residues" evidence="1">
    <location>
        <begin position="307"/>
        <end position="342"/>
    </location>
</feature>
<dbReference type="PANTHER" id="PTHR33697:SF2">
    <property type="entry name" value="T17B22.17 PROTEIN"/>
    <property type="match status" value="1"/>
</dbReference>
<dbReference type="Gene3D" id="2.30.30.140">
    <property type="match status" value="1"/>
</dbReference>
<feature type="domain" description="PWWP" evidence="2">
    <location>
        <begin position="13"/>
        <end position="68"/>
    </location>
</feature>
<dbReference type="OrthoDB" id="1908535at2759"/>